<accession>A0A7R7DSC8</accession>
<evidence type="ECO:0008006" key="5">
    <source>
        <dbReference type="Google" id="ProtNLM"/>
    </source>
</evidence>
<dbReference type="InterPro" id="IPR014719">
    <property type="entry name" value="Ribosomal_bL12_C/ClpS-like"/>
</dbReference>
<reference evidence="3 4" key="1">
    <citation type="submission" date="2020-08" db="EMBL/GenBank/DDBJ databases">
        <title>Whole genome shotgun sequence of Actinocatenispora thailandica NBRC 105041.</title>
        <authorList>
            <person name="Komaki H."/>
            <person name="Tamura T."/>
        </authorList>
    </citation>
    <scope>NUCLEOTIDE SEQUENCE [LARGE SCALE GENOMIC DNA]</scope>
    <source>
        <strain evidence="3 4">NBRC 105041</strain>
    </source>
</reference>
<proteinExistence type="predicted"/>
<organism evidence="3 4">
    <name type="scientific">Actinocatenispora thailandica</name>
    <dbReference type="NCBI Taxonomy" id="227318"/>
    <lineage>
        <taxon>Bacteria</taxon>
        <taxon>Bacillati</taxon>
        <taxon>Actinomycetota</taxon>
        <taxon>Actinomycetes</taxon>
        <taxon>Micromonosporales</taxon>
        <taxon>Micromonosporaceae</taxon>
        <taxon>Actinocatenispora</taxon>
    </lineage>
</organism>
<dbReference type="AlphaFoldDB" id="A0A7R7DSC8"/>
<dbReference type="RefSeq" id="WP_203963003.1">
    <property type="nucleotide sequence ID" value="NZ_AP023355.1"/>
</dbReference>
<protein>
    <recommendedName>
        <fullName evidence="5">Ribosomal protein L7/L12 C-terminal domain-containing protein</fullName>
    </recommendedName>
</protein>
<keyword evidence="2" id="KW-0812">Transmembrane</keyword>
<gene>
    <name evidence="3" type="ORF">Athai_41650</name>
</gene>
<dbReference type="KEGG" id="atl:Athai_41650"/>
<feature type="compositionally biased region" description="Low complexity" evidence="1">
    <location>
        <begin position="39"/>
        <end position="57"/>
    </location>
</feature>
<keyword evidence="2" id="KW-1133">Transmembrane helix</keyword>
<feature type="transmembrane region" description="Helical" evidence="2">
    <location>
        <begin position="6"/>
        <end position="25"/>
    </location>
</feature>
<name>A0A7R7DSC8_9ACTN</name>
<evidence type="ECO:0000313" key="3">
    <source>
        <dbReference type="EMBL" id="BCJ36662.1"/>
    </source>
</evidence>
<dbReference type="Proteomes" id="UP000611640">
    <property type="component" value="Chromosome"/>
</dbReference>
<dbReference type="EMBL" id="AP023355">
    <property type="protein sequence ID" value="BCJ36662.1"/>
    <property type="molecule type" value="Genomic_DNA"/>
</dbReference>
<evidence type="ECO:0000313" key="4">
    <source>
        <dbReference type="Proteomes" id="UP000611640"/>
    </source>
</evidence>
<evidence type="ECO:0000256" key="2">
    <source>
        <dbReference type="SAM" id="Phobius"/>
    </source>
</evidence>
<keyword evidence="4" id="KW-1185">Reference proteome</keyword>
<feature type="region of interest" description="Disordered" evidence="1">
    <location>
        <begin position="37"/>
        <end position="57"/>
    </location>
</feature>
<keyword evidence="2" id="KW-0472">Membrane</keyword>
<sequence>MMGAVVGVLVAVAVVIAVLLLVVTVRRRRAPVLGDVSRAGTPSPGWSAAPAAARPGPGSLDEIRALAQQGQLIRAIKVYREHNDVSLADAKRAVERIARGDAADGAPGDRADLAEVRQLARSGRKIQAIKVYRQLTGASLAEAKAAVESGNW</sequence>
<dbReference type="Gene3D" id="3.30.1390.10">
    <property type="match status" value="2"/>
</dbReference>
<evidence type="ECO:0000256" key="1">
    <source>
        <dbReference type="SAM" id="MobiDB-lite"/>
    </source>
</evidence>